<gene>
    <name evidence="11" type="ORF">P5673_020125</name>
</gene>
<dbReference type="EMBL" id="JARQWQ010000048">
    <property type="protein sequence ID" value="KAK2557760.1"/>
    <property type="molecule type" value="Genomic_DNA"/>
</dbReference>
<proteinExistence type="inferred from homology"/>
<reference evidence="11" key="1">
    <citation type="journal article" date="2023" name="G3 (Bethesda)">
        <title>Whole genome assembly and annotation of the endangered Caribbean coral Acropora cervicornis.</title>
        <authorList>
            <person name="Selwyn J.D."/>
            <person name="Vollmer S.V."/>
        </authorList>
    </citation>
    <scope>NUCLEOTIDE SEQUENCE</scope>
    <source>
        <strain evidence="11">K2</strain>
    </source>
</reference>
<keyword evidence="12" id="KW-1185">Reference proteome</keyword>
<evidence type="ECO:0000256" key="1">
    <source>
        <dbReference type="ARBA" id="ARBA00004477"/>
    </source>
</evidence>
<evidence type="ECO:0000256" key="8">
    <source>
        <dbReference type="ARBA" id="ARBA00032913"/>
    </source>
</evidence>
<dbReference type="GO" id="GO:0045047">
    <property type="term" value="P:protein targeting to ER"/>
    <property type="evidence" value="ECO:0007669"/>
    <property type="project" value="TreeGrafter"/>
</dbReference>
<keyword evidence="4 10" id="KW-0812">Transmembrane</keyword>
<dbReference type="Pfam" id="PF06645">
    <property type="entry name" value="SPC12"/>
    <property type="match status" value="1"/>
</dbReference>
<dbReference type="PANTHER" id="PTHR13202">
    <property type="entry name" value="MICROSOMAL SIGNAL PEPTIDASE 12 KDA SUBUNIT"/>
    <property type="match status" value="1"/>
</dbReference>
<evidence type="ECO:0000256" key="4">
    <source>
        <dbReference type="ARBA" id="ARBA00022692"/>
    </source>
</evidence>
<evidence type="ECO:0000256" key="10">
    <source>
        <dbReference type="SAM" id="Phobius"/>
    </source>
</evidence>
<feature type="transmembrane region" description="Helical" evidence="10">
    <location>
        <begin position="12"/>
        <end position="29"/>
    </location>
</feature>
<comment type="caution">
    <text evidence="11">The sequence shown here is derived from an EMBL/GenBank/DDBJ whole genome shotgun (WGS) entry which is preliminary data.</text>
</comment>
<organism evidence="11 12">
    <name type="scientific">Acropora cervicornis</name>
    <name type="common">Staghorn coral</name>
    <dbReference type="NCBI Taxonomy" id="6130"/>
    <lineage>
        <taxon>Eukaryota</taxon>
        <taxon>Metazoa</taxon>
        <taxon>Cnidaria</taxon>
        <taxon>Anthozoa</taxon>
        <taxon>Hexacorallia</taxon>
        <taxon>Scleractinia</taxon>
        <taxon>Astrocoeniina</taxon>
        <taxon>Acroporidae</taxon>
        <taxon>Acropora</taxon>
    </lineage>
</organism>
<evidence type="ECO:0000256" key="2">
    <source>
        <dbReference type="ARBA" id="ARBA00005245"/>
    </source>
</evidence>
<evidence type="ECO:0000313" key="12">
    <source>
        <dbReference type="Proteomes" id="UP001249851"/>
    </source>
</evidence>
<sequence length="81" mass="9668">DYEGQKLAERLFHIIILFFGIVGFLWGYYIQQFGATFLVLAAGFLLVLPPWPMYRKHPLNWQRVRPEKTETRRDTGKKKQK</sequence>
<feature type="transmembrane region" description="Helical" evidence="10">
    <location>
        <begin position="35"/>
        <end position="54"/>
    </location>
</feature>
<keyword evidence="5" id="KW-0256">Endoplasmic reticulum</keyword>
<evidence type="ECO:0000256" key="6">
    <source>
        <dbReference type="ARBA" id="ARBA00022989"/>
    </source>
</evidence>
<protein>
    <recommendedName>
        <fullName evidence="3">Signal peptidase complex subunit 1</fullName>
    </recommendedName>
    <alternativeName>
        <fullName evidence="8">Microsomal signal peptidase 12 kDa subunit</fullName>
    </alternativeName>
</protein>
<reference evidence="11" key="2">
    <citation type="journal article" date="2023" name="Science">
        <title>Genomic signatures of disease resistance in endangered staghorn corals.</title>
        <authorList>
            <person name="Vollmer S.V."/>
            <person name="Selwyn J.D."/>
            <person name="Despard B.A."/>
            <person name="Roesel C.L."/>
        </authorList>
    </citation>
    <scope>NUCLEOTIDE SEQUENCE</scope>
    <source>
        <strain evidence="11">K2</strain>
    </source>
</reference>
<evidence type="ECO:0000256" key="5">
    <source>
        <dbReference type="ARBA" id="ARBA00022824"/>
    </source>
</evidence>
<dbReference type="AlphaFoldDB" id="A0AAD9QAP6"/>
<evidence type="ECO:0000256" key="3">
    <source>
        <dbReference type="ARBA" id="ARBA00017059"/>
    </source>
</evidence>
<name>A0AAD9QAP6_ACRCE</name>
<feature type="non-terminal residue" evidence="11">
    <location>
        <position position="1"/>
    </location>
</feature>
<accession>A0AAD9QAP6</accession>
<comment type="similarity">
    <text evidence="2">Belongs to the SPCS1 family.</text>
</comment>
<evidence type="ECO:0000256" key="9">
    <source>
        <dbReference type="ARBA" id="ARBA00045204"/>
    </source>
</evidence>
<comment type="function">
    <text evidence="9">Component of the signal peptidase complex (SPC) which catalyzes the cleavage of N-terminal signal sequences from nascent proteins as they are translocated into the lumen of the endoplasmic reticulum. Dispensable for SPC enzymatic activity.</text>
</comment>
<keyword evidence="6 10" id="KW-1133">Transmembrane helix</keyword>
<dbReference type="Proteomes" id="UP001249851">
    <property type="component" value="Unassembled WGS sequence"/>
</dbReference>
<dbReference type="InterPro" id="IPR009542">
    <property type="entry name" value="Spc1/SPCS1"/>
</dbReference>
<evidence type="ECO:0000313" key="11">
    <source>
        <dbReference type="EMBL" id="KAK2557760.1"/>
    </source>
</evidence>
<dbReference type="GO" id="GO:0005787">
    <property type="term" value="C:signal peptidase complex"/>
    <property type="evidence" value="ECO:0007669"/>
    <property type="project" value="InterPro"/>
</dbReference>
<comment type="subcellular location">
    <subcellularLocation>
        <location evidence="1">Endoplasmic reticulum membrane</location>
        <topology evidence="1">Multi-pass membrane protein</topology>
    </subcellularLocation>
</comment>
<dbReference type="GO" id="GO:0006465">
    <property type="term" value="P:signal peptide processing"/>
    <property type="evidence" value="ECO:0007669"/>
    <property type="project" value="InterPro"/>
</dbReference>
<keyword evidence="7 10" id="KW-0472">Membrane</keyword>
<evidence type="ECO:0000256" key="7">
    <source>
        <dbReference type="ARBA" id="ARBA00023136"/>
    </source>
</evidence>
<dbReference type="PANTHER" id="PTHR13202:SF0">
    <property type="entry name" value="SIGNAL PEPTIDASE COMPLEX SUBUNIT 1"/>
    <property type="match status" value="1"/>
</dbReference>